<sequence>MSDLINLKIHVSNSYRKISKDSIFCIDGESYILKKIISVILLDNSVGYPERIALVEGKFIKREEVLK</sequence>
<dbReference type="Proteomes" id="UP000321773">
    <property type="component" value="Unassembled WGS sequence"/>
</dbReference>
<evidence type="ECO:0000313" key="2">
    <source>
        <dbReference type="Proteomes" id="UP000321773"/>
    </source>
</evidence>
<reference evidence="1 2" key="1">
    <citation type="submission" date="2019-07" db="EMBL/GenBank/DDBJ databases">
        <title>Whole genome shotgun sequence of Halolactibacillus miurensis NBRC 100873.</title>
        <authorList>
            <person name="Hosoyama A."/>
            <person name="Uohara A."/>
            <person name="Ohji S."/>
            <person name="Ichikawa N."/>
        </authorList>
    </citation>
    <scope>NUCLEOTIDE SEQUENCE [LARGE SCALE GENOMIC DNA]</scope>
    <source>
        <strain evidence="1 2">NBRC 100873</strain>
    </source>
</reference>
<proteinExistence type="predicted"/>
<organism evidence="1 2">
    <name type="scientific">Halolactibacillus miurensis</name>
    <dbReference type="NCBI Taxonomy" id="306541"/>
    <lineage>
        <taxon>Bacteria</taxon>
        <taxon>Bacillati</taxon>
        <taxon>Bacillota</taxon>
        <taxon>Bacilli</taxon>
        <taxon>Bacillales</taxon>
        <taxon>Bacillaceae</taxon>
        <taxon>Halolactibacillus</taxon>
    </lineage>
</organism>
<protein>
    <submittedName>
        <fullName evidence="1">Uncharacterized protein</fullName>
    </submittedName>
</protein>
<gene>
    <name evidence="1" type="ORF">HMI01_26010</name>
</gene>
<comment type="caution">
    <text evidence="1">The sequence shown here is derived from an EMBL/GenBank/DDBJ whole genome shotgun (WGS) entry which is preliminary data.</text>
</comment>
<accession>A0ABQ0VWT3</accession>
<keyword evidence="2" id="KW-1185">Reference proteome</keyword>
<name>A0ABQ0VWT3_9BACI</name>
<evidence type="ECO:0000313" key="1">
    <source>
        <dbReference type="EMBL" id="GEM05613.1"/>
    </source>
</evidence>
<dbReference type="EMBL" id="BJWJ01000041">
    <property type="protein sequence ID" value="GEM05613.1"/>
    <property type="molecule type" value="Genomic_DNA"/>
</dbReference>